<sequence>MVVEDEVEFYISNISSMKERRNFTLEVHFKHMKMHNREWAFSCCNRLEYLKPLFIQATENFLIEQNVSDNEDLIRMRTKLNFIGMPNSIETIDDYIKGKELVKYKRLFAEDADEKNKTDVVILTAVGRMIFLRLLSLLLDLHERNMTLAGGFSLEHIVVIDGVCSILLNPKLATPDDRAKDLRCLEKILTPYYQCKVEEKGSKVMLPLYFKDLQKNLKTADDAMVKEKWFRDYLRFHAAIMPSRGRRNLILGITKVIRKFEQAVAGSSFWTALQHPPPVCLNWRRDAELSKCKIISGVYHHKSESKYEGKQGEEKSVDQSGEQSDYKPNGTALELLIFTHEHGDEYVEISDHDEIELYQAHQLCHFLPWLLRRMLSNCNMMKHFGSTWSNYRSSRYDDWDGY</sequence>
<accession>J3N086</accession>
<name>J3N086_ORYBR</name>
<evidence type="ECO:0000313" key="2">
    <source>
        <dbReference type="EnsemblPlants" id="OB09G26650.1"/>
    </source>
</evidence>
<feature type="region of interest" description="Disordered" evidence="1">
    <location>
        <begin position="306"/>
        <end position="327"/>
    </location>
</feature>
<dbReference type="EnsemblPlants" id="OB09G26650.1">
    <property type="protein sequence ID" value="OB09G26650.1"/>
    <property type="gene ID" value="OB09G26650"/>
</dbReference>
<reference evidence="2" key="2">
    <citation type="submission" date="2013-04" db="UniProtKB">
        <authorList>
            <consortium name="EnsemblPlants"/>
        </authorList>
    </citation>
    <scope>IDENTIFICATION</scope>
</reference>
<protein>
    <submittedName>
        <fullName evidence="2">Uncharacterized protein</fullName>
    </submittedName>
</protein>
<reference evidence="2" key="1">
    <citation type="journal article" date="2013" name="Nat. Commun.">
        <title>Whole-genome sequencing of Oryza brachyantha reveals mechanisms underlying Oryza genome evolution.</title>
        <authorList>
            <person name="Chen J."/>
            <person name="Huang Q."/>
            <person name="Gao D."/>
            <person name="Wang J."/>
            <person name="Lang Y."/>
            <person name="Liu T."/>
            <person name="Li B."/>
            <person name="Bai Z."/>
            <person name="Luis Goicoechea J."/>
            <person name="Liang C."/>
            <person name="Chen C."/>
            <person name="Zhang W."/>
            <person name="Sun S."/>
            <person name="Liao Y."/>
            <person name="Zhang X."/>
            <person name="Yang L."/>
            <person name="Song C."/>
            <person name="Wang M."/>
            <person name="Shi J."/>
            <person name="Liu G."/>
            <person name="Liu J."/>
            <person name="Zhou H."/>
            <person name="Zhou W."/>
            <person name="Yu Q."/>
            <person name="An N."/>
            <person name="Chen Y."/>
            <person name="Cai Q."/>
            <person name="Wang B."/>
            <person name="Liu B."/>
            <person name="Min J."/>
            <person name="Huang Y."/>
            <person name="Wu H."/>
            <person name="Li Z."/>
            <person name="Zhang Y."/>
            <person name="Yin Y."/>
            <person name="Song W."/>
            <person name="Jiang J."/>
            <person name="Jackson S.A."/>
            <person name="Wing R.A."/>
            <person name="Wang J."/>
            <person name="Chen M."/>
        </authorList>
    </citation>
    <scope>NUCLEOTIDE SEQUENCE [LARGE SCALE GENOMIC DNA]</scope>
    <source>
        <strain evidence="2">cv. IRGC 101232</strain>
    </source>
</reference>
<dbReference type="AlphaFoldDB" id="J3N086"/>
<evidence type="ECO:0000313" key="3">
    <source>
        <dbReference type="Proteomes" id="UP000006038"/>
    </source>
</evidence>
<proteinExistence type="predicted"/>
<feature type="compositionally biased region" description="Basic and acidic residues" evidence="1">
    <location>
        <begin position="306"/>
        <end position="317"/>
    </location>
</feature>
<dbReference type="OMA" id="HKHEENI"/>
<dbReference type="HOGENOM" id="CLU_685833_0_0_1"/>
<organism evidence="2">
    <name type="scientific">Oryza brachyantha</name>
    <name type="common">malo sina</name>
    <dbReference type="NCBI Taxonomy" id="4533"/>
    <lineage>
        <taxon>Eukaryota</taxon>
        <taxon>Viridiplantae</taxon>
        <taxon>Streptophyta</taxon>
        <taxon>Embryophyta</taxon>
        <taxon>Tracheophyta</taxon>
        <taxon>Spermatophyta</taxon>
        <taxon>Magnoliopsida</taxon>
        <taxon>Liliopsida</taxon>
        <taxon>Poales</taxon>
        <taxon>Poaceae</taxon>
        <taxon>BOP clade</taxon>
        <taxon>Oryzoideae</taxon>
        <taxon>Oryzeae</taxon>
        <taxon>Oryzinae</taxon>
        <taxon>Oryza</taxon>
    </lineage>
</organism>
<evidence type="ECO:0000256" key="1">
    <source>
        <dbReference type="SAM" id="MobiDB-lite"/>
    </source>
</evidence>
<dbReference type="STRING" id="4533.J3N086"/>
<dbReference type="PANTHER" id="PTHR35161">
    <property type="entry name" value="OS02G0303100 PROTEIN"/>
    <property type="match status" value="1"/>
</dbReference>
<keyword evidence="3" id="KW-1185">Reference proteome</keyword>
<dbReference type="Gramene" id="OB09G26650.1">
    <property type="protein sequence ID" value="OB09G26650.1"/>
    <property type="gene ID" value="OB09G26650"/>
</dbReference>
<dbReference type="PANTHER" id="PTHR35161:SF22">
    <property type="match status" value="1"/>
</dbReference>
<dbReference type="Proteomes" id="UP000006038">
    <property type="component" value="Chromosome 9"/>
</dbReference>